<dbReference type="RefSeq" id="WP_052606422.1">
    <property type="nucleotide sequence ID" value="NZ_JXYS01000083.1"/>
</dbReference>
<comment type="caution">
    <text evidence="2">The sequence shown here is derived from an EMBL/GenBank/DDBJ whole genome shotgun (WGS) entry which is preliminary data.</text>
</comment>
<proteinExistence type="predicted"/>
<reference evidence="2 3" key="1">
    <citation type="submission" date="2015-01" db="EMBL/GenBank/DDBJ databases">
        <title>Draft genome of the acidophilic iron oxidizer Acidithrix ferrooxidans strain Py-F3.</title>
        <authorList>
            <person name="Poehlein A."/>
            <person name="Eisen S."/>
            <person name="Schloemann M."/>
            <person name="Johnson B.D."/>
            <person name="Daniel R."/>
            <person name="Muehling M."/>
        </authorList>
    </citation>
    <scope>NUCLEOTIDE SEQUENCE [LARGE SCALE GENOMIC DNA]</scope>
    <source>
        <strain evidence="2 3">Py-F3</strain>
    </source>
</reference>
<gene>
    <name evidence="2" type="ORF">AXFE_27270</name>
</gene>
<dbReference type="AlphaFoldDB" id="A0A0D8HER2"/>
<accession>A0A0D8HER2</accession>
<feature type="compositionally biased region" description="Polar residues" evidence="1">
    <location>
        <begin position="220"/>
        <end position="229"/>
    </location>
</feature>
<dbReference type="EMBL" id="JXYS01000083">
    <property type="protein sequence ID" value="KJF16445.1"/>
    <property type="molecule type" value="Genomic_DNA"/>
</dbReference>
<organism evidence="2 3">
    <name type="scientific">Acidithrix ferrooxidans</name>
    <dbReference type="NCBI Taxonomy" id="1280514"/>
    <lineage>
        <taxon>Bacteria</taxon>
        <taxon>Bacillati</taxon>
        <taxon>Actinomycetota</taxon>
        <taxon>Acidimicrobiia</taxon>
        <taxon>Acidimicrobiales</taxon>
        <taxon>Acidimicrobiaceae</taxon>
        <taxon>Acidithrix</taxon>
    </lineage>
</organism>
<evidence type="ECO:0000256" key="1">
    <source>
        <dbReference type="SAM" id="MobiDB-lite"/>
    </source>
</evidence>
<sequence length="271" mass="30176">MTKSEDDLIPDGIIRALPEEILSVVINGRPVVVTLKKTTLSDDIQLGVKIIFTGTGNEMVKCKNLENALHSTKDQHITNSDLIKEKAAYDSQTTETAQHLVYLETQIAKNSLERHAPDIKGAVDLLAFASEPTTAKILPFPQKAPPKDDLNLASGPPLLTEIIDFQSRSQIAPLNRARNGAVGSNIIPETADIELFKLHELRSLRTMRFSNSNISIETSIANRQSKQYARSQRQDDEPDQPQRRSMSHLRYSQGPNLSRKFKANVVDTDKL</sequence>
<evidence type="ECO:0000313" key="3">
    <source>
        <dbReference type="Proteomes" id="UP000032360"/>
    </source>
</evidence>
<protein>
    <submittedName>
        <fullName evidence="2">Uncharacterized protein</fullName>
    </submittedName>
</protein>
<feature type="region of interest" description="Disordered" evidence="1">
    <location>
        <begin position="220"/>
        <end position="271"/>
    </location>
</feature>
<name>A0A0D8HER2_9ACTN</name>
<dbReference type="Proteomes" id="UP000032360">
    <property type="component" value="Unassembled WGS sequence"/>
</dbReference>
<dbReference type="STRING" id="1280514.AXFE_27270"/>
<evidence type="ECO:0000313" key="2">
    <source>
        <dbReference type="EMBL" id="KJF16445.1"/>
    </source>
</evidence>
<keyword evidence="3" id="KW-1185">Reference proteome</keyword>